<name>A0A853IVX5_9BURK</name>
<dbReference type="Proteomes" id="UP000589716">
    <property type="component" value="Unassembled WGS sequence"/>
</dbReference>
<comment type="caution">
    <text evidence="1">The sequence shown here is derived from an EMBL/GenBank/DDBJ whole genome shotgun (WGS) entry which is preliminary data.</text>
</comment>
<accession>A0A853IVX5</accession>
<evidence type="ECO:0000313" key="1">
    <source>
        <dbReference type="EMBL" id="NZA01240.1"/>
    </source>
</evidence>
<evidence type="ECO:0000313" key="2">
    <source>
        <dbReference type="Proteomes" id="UP000589716"/>
    </source>
</evidence>
<dbReference type="RefSeq" id="WP_180549737.1">
    <property type="nucleotide sequence ID" value="NZ_JACCKX010000001.1"/>
</dbReference>
<protein>
    <submittedName>
        <fullName evidence="1">Uncharacterized protein</fullName>
    </submittedName>
</protein>
<gene>
    <name evidence="1" type="ORF">H0I39_04685</name>
</gene>
<sequence>MNGPEKQLRREALEAQLMKFHKEKIPLTGIVPVENMLSFIEQLIDSLQRVEFVRKVQTRPISLLRADPKSPYSTL</sequence>
<reference evidence="1 2" key="1">
    <citation type="submission" date="2020-07" db="EMBL/GenBank/DDBJ databases">
        <authorList>
            <person name="Maaloum M."/>
        </authorList>
    </citation>
    <scope>NUCLEOTIDE SEQUENCE [LARGE SCALE GENOMIC DNA]</scope>
    <source>
        <strain evidence="1 2">GCS-AN-3</strain>
    </source>
</reference>
<organism evidence="1 2">
    <name type="scientific">Ottowia beijingensis</name>
    <dbReference type="NCBI Taxonomy" id="1207057"/>
    <lineage>
        <taxon>Bacteria</taxon>
        <taxon>Pseudomonadati</taxon>
        <taxon>Pseudomonadota</taxon>
        <taxon>Betaproteobacteria</taxon>
        <taxon>Burkholderiales</taxon>
        <taxon>Comamonadaceae</taxon>
        <taxon>Ottowia</taxon>
    </lineage>
</organism>
<dbReference type="AlphaFoldDB" id="A0A853IVX5"/>
<proteinExistence type="predicted"/>
<dbReference type="EMBL" id="JACCKX010000001">
    <property type="protein sequence ID" value="NZA01240.1"/>
    <property type="molecule type" value="Genomic_DNA"/>
</dbReference>
<keyword evidence="2" id="KW-1185">Reference proteome</keyword>